<dbReference type="Proteomes" id="UP000029120">
    <property type="component" value="Unassembled WGS sequence"/>
</dbReference>
<sequence>MSGMVSDDDADFDGFIELGFPFYSRAFLELDISTSRFGIN</sequence>
<dbReference type="Gramene" id="KFK23174">
    <property type="protein sequence ID" value="KFK23174"/>
    <property type="gene ID" value="AALP_AAs58799U000100"/>
</dbReference>
<keyword evidence="2" id="KW-1185">Reference proteome</keyword>
<reference evidence="2" key="1">
    <citation type="journal article" date="2015" name="Nat. Plants">
        <title>Genome expansion of Arabis alpina linked with retrotransposition and reduced symmetric DNA methylation.</title>
        <authorList>
            <person name="Willing E.M."/>
            <person name="Rawat V."/>
            <person name="Mandakova T."/>
            <person name="Maumus F."/>
            <person name="James G.V."/>
            <person name="Nordstroem K.J."/>
            <person name="Becker C."/>
            <person name="Warthmann N."/>
            <person name="Chica C."/>
            <person name="Szarzynska B."/>
            <person name="Zytnicki M."/>
            <person name="Albani M.C."/>
            <person name="Kiefer C."/>
            <person name="Bergonzi S."/>
            <person name="Castaings L."/>
            <person name="Mateos J.L."/>
            <person name="Berns M.C."/>
            <person name="Bujdoso N."/>
            <person name="Piofczyk T."/>
            <person name="de Lorenzo L."/>
            <person name="Barrero-Sicilia C."/>
            <person name="Mateos I."/>
            <person name="Piednoel M."/>
            <person name="Hagmann J."/>
            <person name="Chen-Min-Tao R."/>
            <person name="Iglesias-Fernandez R."/>
            <person name="Schuster S.C."/>
            <person name="Alonso-Blanco C."/>
            <person name="Roudier F."/>
            <person name="Carbonero P."/>
            <person name="Paz-Ares J."/>
            <person name="Davis S.J."/>
            <person name="Pecinka A."/>
            <person name="Quesneville H."/>
            <person name="Colot V."/>
            <person name="Lysak M.A."/>
            <person name="Weigel D."/>
            <person name="Coupland G."/>
            <person name="Schneeberger K."/>
        </authorList>
    </citation>
    <scope>NUCLEOTIDE SEQUENCE [LARGE SCALE GENOMIC DNA]</scope>
    <source>
        <strain evidence="2">cv. Pajares</strain>
    </source>
</reference>
<evidence type="ECO:0000313" key="1">
    <source>
        <dbReference type="EMBL" id="KFK23174.1"/>
    </source>
</evidence>
<protein>
    <submittedName>
        <fullName evidence="1">Uncharacterized protein</fullName>
    </submittedName>
</protein>
<name>A0A087FZX2_ARAAL</name>
<dbReference type="AlphaFoldDB" id="A0A087FZX2"/>
<proteinExistence type="predicted"/>
<gene>
    <name evidence="1" type="ORF">AALP_AAs58799U000100</name>
</gene>
<organism evidence="1 2">
    <name type="scientific">Arabis alpina</name>
    <name type="common">Alpine rock-cress</name>
    <dbReference type="NCBI Taxonomy" id="50452"/>
    <lineage>
        <taxon>Eukaryota</taxon>
        <taxon>Viridiplantae</taxon>
        <taxon>Streptophyta</taxon>
        <taxon>Embryophyta</taxon>
        <taxon>Tracheophyta</taxon>
        <taxon>Spermatophyta</taxon>
        <taxon>Magnoliopsida</taxon>
        <taxon>eudicotyledons</taxon>
        <taxon>Gunneridae</taxon>
        <taxon>Pentapetalae</taxon>
        <taxon>rosids</taxon>
        <taxon>malvids</taxon>
        <taxon>Brassicales</taxon>
        <taxon>Brassicaceae</taxon>
        <taxon>Arabideae</taxon>
        <taxon>Arabis</taxon>
    </lineage>
</organism>
<accession>A0A087FZX2</accession>
<dbReference type="EMBL" id="KL981846">
    <property type="protein sequence ID" value="KFK23174.1"/>
    <property type="molecule type" value="Genomic_DNA"/>
</dbReference>
<evidence type="ECO:0000313" key="2">
    <source>
        <dbReference type="Proteomes" id="UP000029120"/>
    </source>
</evidence>